<dbReference type="RefSeq" id="WP_070908364.1">
    <property type="nucleotide sequence ID" value="NZ_MIKE01000026.1"/>
</dbReference>
<dbReference type="EMBL" id="MUHG01000003">
    <property type="protein sequence ID" value="OXB21537.1"/>
    <property type="molecule type" value="Genomic_DNA"/>
</dbReference>
<evidence type="ECO:0000313" key="3">
    <source>
        <dbReference type="Proteomes" id="UP000180252"/>
    </source>
</evidence>
<evidence type="ECO:0000313" key="1">
    <source>
        <dbReference type="EMBL" id="OHT43948.1"/>
    </source>
</evidence>
<dbReference type="Proteomes" id="UP000198319">
    <property type="component" value="Unassembled WGS sequence"/>
</dbReference>
<proteinExistence type="predicted"/>
<reference evidence="2 4" key="3">
    <citation type="submission" date="2016-11" db="EMBL/GenBank/DDBJ databases">
        <title>Whole genomes of Flavobacteriaceae.</title>
        <authorList>
            <person name="Stine C."/>
            <person name="Li C."/>
            <person name="Tadesse D."/>
        </authorList>
    </citation>
    <scope>NUCLEOTIDE SEQUENCE [LARGE SCALE GENOMIC DNA]</scope>
    <source>
        <strain evidence="2 4">ATCC BAA-2541</strain>
    </source>
</reference>
<organism evidence="1 3">
    <name type="scientific">Flavobacterium tructae</name>
    <dbReference type="NCBI Taxonomy" id="1114873"/>
    <lineage>
        <taxon>Bacteria</taxon>
        <taxon>Pseudomonadati</taxon>
        <taxon>Bacteroidota</taxon>
        <taxon>Flavobacteriia</taxon>
        <taxon>Flavobacteriales</taxon>
        <taxon>Flavobacteriaceae</taxon>
        <taxon>Flavobacterium</taxon>
    </lineage>
</organism>
<gene>
    <name evidence="2" type="ORF">B0A71_03255</name>
    <name evidence="1" type="ORF">BHE19_16565</name>
</gene>
<sequence length="85" mass="10147">MKFPTLKENEFAVLMAHCETGIVLDVNFNTYQNNVVNQNTYSVFADIQQTKEFINRISEEHDKIEFIIYNSKQELYEFVKARFMQ</sequence>
<protein>
    <submittedName>
        <fullName evidence="1">Uncharacterized protein</fullName>
    </submittedName>
</protein>
<reference evidence="1" key="2">
    <citation type="submission" date="2016-09" db="EMBL/GenBank/DDBJ databases">
        <authorList>
            <person name="Capua I."/>
            <person name="De Benedictis P."/>
            <person name="Joannis T."/>
            <person name="Lombin L.H."/>
            <person name="Cattoli G."/>
        </authorList>
    </citation>
    <scope>NUCLEOTIDE SEQUENCE [LARGE SCALE GENOMIC DNA]</scope>
    <source>
        <strain evidence="1">MSU</strain>
    </source>
</reference>
<accession>A0A1S1J2D7</accession>
<dbReference type="EMBL" id="MIKE01000026">
    <property type="protein sequence ID" value="OHT43948.1"/>
    <property type="molecule type" value="Genomic_DNA"/>
</dbReference>
<dbReference type="AlphaFoldDB" id="A0A1S1J2D7"/>
<reference evidence="3" key="1">
    <citation type="submission" date="2016-09" db="EMBL/GenBank/DDBJ databases">
        <authorList>
            <person name="Chen S."/>
            <person name="Walker E."/>
        </authorList>
    </citation>
    <scope>NUCLEOTIDE SEQUENCE [LARGE SCALE GENOMIC DNA]</scope>
    <source>
        <strain evidence="3">MSU</strain>
    </source>
</reference>
<keyword evidence="4" id="KW-1185">Reference proteome</keyword>
<dbReference type="OrthoDB" id="1274357at2"/>
<name>A0A1S1J2D7_9FLAO</name>
<comment type="caution">
    <text evidence="1">The sequence shown here is derived from an EMBL/GenBank/DDBJ whole genome shotgun (WGS) entry which is preliminary data.</text>
</comment>
<evidence type="ECO:0000313" key="4">
    <source>
        <dbReference type="Proteomes" id="UP000198319"/>
    </source>
</evidence>
<dbReference type="STRING" id="1278819.BHE19_16565"/>
<evidence type="ECO:0000313" key="2">
    <source>
        <dbReference type="EMBL" id="OXB21537.1"/>
    </source>
</evidence>
<dbReference type="Proteomes" id="UP000180252">
    <property type="component" value="Unassembled WGS sequence"/>
</dbReference>